<name>A0ABU8T639_9PSEU</name>
<dbReference type="EMBL" id="JBBJUP010000007">
    <property type="protein sequence ID" value="MEJ8279417.1"/>
    <property type="molecule type" value="Genomic_DNA"/>
</dbReference>
<proteinExistence type="predicted"/>
<accession>A0ABU8T639</accession>
<evidence type="ECO:0000313" key="2">
    <source>
        <dbReference type="Proteomes" id="UP001364211"/>
    </source>
</evidence>
<keyword evidence="2" id="KW-1185">Reference proteome</keyword>
<gene>
    <name evidence="1" type="ORF">WJX68_10785</name>
</gene>
<comment type="caution">
    <text evidence="1">The sequence shown here is derived from an EMBL/GenBank/DDBJ whole genome shotgun (WGS) entry which is preliminary data.</text>
</comment>
<dbReference type="Proteomes" id="UP001364211">
    <property type="component" value="Unassembled WGS sequence"/>
</dbReference>
<sequence>MIESIAAVVTAVGVVFAGLQLRAAQVQRVREFESLYVQRYWKIVDGLPLGELDSGTPYEQLSEKDRKSVEMYVLLCEDQYEMRKEGAISRSTFAIWRQGIDNVREREPFLGAAAQIQARRNTTLTLLRTNAAHDPFDGRRVSGWVRGVG</sequence>
<organism evidence="1 2">
    <name type="scientific">Pseudonocardia spirodelae</name>
    <dbReference type="NCBI Taxonomy" id="3133431"/>
    <lineage>
        <taxon>Bacteria</taxon>
        <taxon>Bacillati</taxon>
        <taxon>Actinomycetota</taxon>
        <taxon>Actinomycetes</taxon>
        <taxon>Pseudonocardiales</taxon>
        <taxon>Pseudonocardiaceae</taxon>
        <taxon>Pseudonocardia</taxon>
    </lineage>
</organism>
<reference evidence="1 2" key="1">
    <citation type="submission" date="2024-03" db="EMBL/GenBank/DDBJ databases">
        <title>Draft genome sequence of Pseudonocardia sp. DW16-2.</title>
        <authorList>
            <person name="Duangmal K."/>
        </authorList>
    </citation>
    <scope>NUCLEOTIDE SEQUENCE [LARGE SCALE GENOMIC DNA]</scope>
    <source>
        <strain evidence="1 2">DW16-2</strain>
    </source>
</reference>
<protein>
    <submittedName>
        <fullName evidence="1">Uncharacterized protein</fullName>
    </submittedName>
</protein>
<dbReference type="RefSeq" id="WP_340288993.1">
    <property type="nucleotide sequence ID" value="NZ_JBBJUP010000007.1"/>
</dbReference>
<evidence type="ECO:0000313" key="1">
    <source>
        <dbReference type="EMBL" id="MEJ8279417.1"/>
    </source>
</evidence>